<name>A0A1I3K1I3_9PLAN</name>
<feature type="domain" description="Sulfatase-modifying factor enzyme-like" evidence="2">
    <location>
        <begin position="45"/>
        <end position="360"/>
    </location>
</feature>
<accession>A0A1I3K1I3</accession>
<evidence type="ECO:0000313" key="4">
    <source>
        <dbReference type="Proteomes" id="UP000199518"/>
    </source>
</evidence>
<proteinExistence type="predicted"/>
<dbReference type="InterPro" id="IPR016187">
    <property type="entry name" value="CTDL_fold"/>
</dbReference>
<dbReference type="STRING" id="1576369.SAMN05421753_11189"/>
<dbReference type="InterPro" id="IPR005532">
    <property type="entry name" value="SUMF_dom"/>
</dbReference>
<protein>
    <submittedName>
        <fullName evidence="3">Formylglycine-generating enzyme, required for sulfatase activity, contains SUMF1/FGE domain</fullName>
    </submittedName>
</protein>
<dbReference type="SUPFAM" id="SSF56436">
    <property type="entry name" value="C-type lectin-like"/>
    <property type="match status" value="1"/>
</dbReference>
<dbReference type="EMBL" id="FOQD01000011">
    <property type="protein sequence ID" value="SFI66387.1"/>
    <property type="molecule type" value="Genomic_DNA"/>
</dbReference>
<reference evidence="4" key="1">
    <citation type="submission" date="2016-10" db="EMBL/GenBank/DDBJ databases">
        <authorList>
            <person name="Varghese N."/>
            <person name="Submissions S."/>
        </authorList>
    </citation>
    <scope>NUCLEOTIDE SEQUENCE [LARGE SCALE GENOMIC DNA]</scope>
    <source>
        <strain evidence="4">DSM 26348</strain>
    </source>
</reference>
<evidence type="ECO:0000259" key="2">
    <source>
        <dbReference type="Pfam" id="PF03781"/>
    </source>
</evidence>
<gene>
    <name evidence="3" type="ORF">SAMN05421753_11189</name>
</gene>
<keyword evidence="1" id="KW-0732">Signal</keyword>
<dbReference type="InterPro" id="IPR042095">
    <property type="entry name" value="SUMF_sf"/>
</dbReference>
<dbReference type="RefSeq" id="WP_092051541.1">
    <property type="nucleotide sequence ID" value="NZ_FOQD01000011.1"/>
</dbReference>
<feature type="chain" id="PRO_5011784835" evidence="1">
    <location>
        <begin position="22"/>
        <end position="390"/>
    </location>
</feature>
<dbReference type="Gene3D" id="3.90.1580.10">
    <property type="entry name" value="paralog of FGE (formylglycine-generating enzyme)"/>
    <property type="match status" value="1"/>
</dbReference>
<dbReference type="AlphaFoldDB" id="A0A1I3K1I3"/>
<dbReference type="Pfam" id="PF03781">
    <property type="entry name" value="FGE-sulfatase"/>
    <property type="match status" value="1"/>
</dbReference>
<evidence type="ECO:0000313" key="3">
    <source>
        <dbReference type="EMBL" id="SFI66387.1"/>
    </source>
</evidence>
<evidence type="ECO:0000256" key="1">
    <source>
        <dbReference type="SAM" id="SignalP"/>
    </source>
</evidence>
<dbReference type="GO" id="GO:0120147">
    <property type="term" value="F:formylglycine-generating oxidase activity"/>
    <property type="evidence" value="ECO:0007669"/>
    <property type="project" value="TreeGrafter"/>
</dbReference>
<keyword evidence="4" id="KW-1185">Reference proteome</keyword>
<feature type="signal peptide" evidence="1">
    <location>
        <begin position="1"/>
        <end position="21"/>
    </location>
</feature>
<dbReference type="PANTHER" id="PTHR23150:SF19">
    <property type="entry name" value="FORMYLGLYCINE-GENERATING ENZYME"/>
    <property type="match status" value="1"/>
</dbReference>
<dbReference type="InterPro" id="IPR051043">
    <property type="entry name" value="Sulfatase_Mod_Factor_Kinase"/>
</dbReference>
<dbReference type="Proteomes" id="UP000199518">
    <property type="component" value="Unassembled WGS sequence"/>
</dbReference>
<sequence>MSKKLYLLIAASVLMCGLLLAAVLVPPITATPARVLTKEPAGRPADMVWVPGGVFEMGTDEYLGPGDANPDRLKLDEHPAHNVELDSFWMDATPVTNREFAKFVEQTGYKTFAERQLTKDDFASRGADVSLFKENVINPGSMCFNPAFNKQQLVTGVPGWEHQVWKIVDGADWRHPDGPESSVEKLLDHPVVHIAWEDAASYCEWAGKRLPTEAEFEYASRSGGKDLKYPWGEEFLPDGKYMANFWQGEFPTDRRNEDGFLTTSPVKSFPPNALGLYDIAGNVWEWCSDLYAADYYAHSPRINPKGPSESFDPQQPGVVVRVQRGGSFLCNVNNCTGYRTRARGRGEVASSSYHNGFRCVVDPSMLAAYHERQQQIAAFKPTGTPVAPGQ</sequence>
<dbReference type="PANTHER" id="PTHR23150">
    <property type="entry name" value="SULFATASE MODIFYING FACTOR 1, 2"/>
    <property type="match status" value="1"/>
</dbReference>
<organism evidence="3 4">
    <name type="scientific">Planctomicrobium piriforme</name>
    <dbReference type="NCBI Taxonomy" id="1576369"/>
    <lineage>
        <taxon>Bacteria</taxon>
        <taxon>Pseudomonadati</taxon>
        <taxon>Planctomycetota</taxon>
        <taxon>Planctomycetia</taxon>
        <taxon>Planctomycetales</taxon>
        <taxon>Planctomycetaceae</taxon>
        <taxon>Planctomicrobium</taxon>
    </lineage>
</organism>
<dbReference type="OrthoDB" id="9812426at2"/>